<protein>
    <submittedName>
        <fullName evidence="2">Class I SAM-dependent methyltransferase</fullName>
        <ecNumber evidence="2">2.1.-.-</ecNumber>
    </submittedName>
</protein>
<keyword evidence="2" id="KW-0808">Transferase</keyword>
<dbReference type="InterPro" id="IPR013216">
    <property type="entry name" value="Methyltransf_11"/>
</dbReference>
<evidence type="ECO:0000313" key="2">
    <source>
        <dbReference type="EMBL" id="MDO7908851.1"/>
    </source>
</evidence>
<dbReference type="SUPFAM" id="SSF53335">
    <property type="entry name" value="S-adenosyl-L-methionine-dependent methyltransferases"/>
    <property type="match status" value="1"/>
</dbReference>
<feature type="domain" description="Methyltransferase type 11" evidence="1">
    <location>
        <begin position="62"/>
        <end position="110"/>
    </location>
</feature>
<dbReference type="Proteomes" id="UP001240171">
    <property type="component" value="Unassembled WGS sequence"/>
</dbReference>
<keyword evidence="3" id="KW-1185">Reference proteome</keyword>
<reference evidence="2 3" key="1">
    <citation type="submission" date="2023-07" db="EMBL/GenBank/DDBJ databases">
        <title>Paenibacillus sp. JX-17 nov. isolated from soil.</title>
        <authorList>
            <person name="Wan Y."/>
            <person name="Liu B."/>
        </authorList>
    </citation>
    <scope>NUCLEOTIDE SEQUENCE [LARGE SCALE GENOMIC DNA]</scope>
    <source>
        <strain evidence="2 3">JX-17</strain>
    </source>
</reference>
<accession>A0ABT9CI12</accession>
<proteinExistence type="predicted"/>
<dbReference type="Pfam" id="PF08241">
    <property type="entry name" value="Methyltransf_11"/>
    <property type="match status" value="1"/>
</dbReference>
<dbReference type="GO" id="GO:0008168">
    <property type="term" value="F:methyltransferase activity"/>
    <property type="evidence" value="ECO:0007669"/>
    <property type="project" value="UniProtKB-KW"/>
</dbReference>
<dbReference type="EMBL" id="JAUQTB010000025">
    <property type="protein sequence ID" value="MDO7908851.1"/>
    <property type="molecule type" value="Genomic_DNA"/>
</dbReference>
<organism evidence="2 3">
    <name type="scientific">Paenibacillus lacisoli</name>
    <dbReference type="NCBI Taxonomy" id="3064525"/>
    <lineage>
        <taxon>Bacteria</taxon>
        <taxon>Bacillati</taxon>
        <taxon>Bacillota</taxon>
        <taxon>Bacilli</taxon>
        <taxon>Bacillales</taxon>
        <taxon>Paenibacillaceae</taxon>
        <taxon>Paenibacillus</taxon>
    </lineage>
</organism>
<sequence>MIHVAFDQYQRYNHVRLMVNRLRRQGQTFRILEVGANEHQNLEQFLPEDDITYLDIQLPEHLRNNPKYILGDATAMTFLDEAYDIVVALDVYEHIPPSGRRAFIDELIRVSSQMCLITAPFHSTAVVETEKRVDAVFRSFFHQSFIWLDEHRMNGLPQLDELQSHLEEKGVPFGVWGHGSLDLWERLMNVHFVTAQNPALLTYRQEVDRYYNQFVFDSDYSQESYRKIVAITKGSDPSVLLPDARYDVPDPVRGGLRRIEEMFYRLADLLPLQQHAADNERHDAIQIYVDQGEGFSEEKSLLQPLQSGWIEGLITSQPHWSQVQSIRIDPSHLRGAFIIREFEITDGQGKVYQEQPRMTGSYIAVPGTDICLFAQDDPYVVYEFSRPLHLGQLKVRVERVDEEGLFRSLAAHKQDQDDQLTQLKKDSEEQYAKLNEAHAHTRQHLDSILNSRSWRWLVRAKRLLGRK</sequence>
<dbReference type="RefSeq" id="WP_305026074.1">
    <property type="nucleotide sequence ID" value="NZ_JAUQTB010000025.1"/>
</dbReference>
<evidence type="ECO:0000259" key="1">
    <source>
        <dbReference type="Pfam" id="PF08241"/>
    </source>
</evidence>
<comment type="caution">
    <text evidence="2">The sequence shown here is derived from an EMBL/GenBank/DDBJ whole genome shotgun (WGS) entry which is preliminary data.</text>
</comment>
<evidence type="ECO:0000313" key="3">
    <source>
        <dbReference type="Proteomes" id="UP001240171"/>
    </source>
</evidence>
<dbReference type="Gene3D" id="3.40.50.150">
    <property type="entry name" value="Vaccinia Virus protein VP39"/>
    <property type="match status" value="1"/>
</dbReference>
<dbReference type="InterPro" id="IPR029063">
    <property type="entry name" value="SAM-dependent_MTases_sf"/>
</dbReference>
<gene>
    <name evidence="2" type="ORF">Q5741_20925</name>
</gene>
<name>A0ABT9CI12_9BACL</name>
<keyword evidence="2" id="KW-0489">Methyltransferase</keyword>
<dbReference type="EC" id="2.1.-.-" evidence="2"/>
<dbReference type="GO" id="GO:0032259">
    <property type="term" value="P:methylation"/>
    <property type="evidence" value="ECO:0007669"/>
    <property type="project" value="UniProtKB-KW"/>
</dbReference>